<evidence type="ECO:0000313" key="2">
    <source>
        <dbReference type="EMBL" id="MDG3004218.1"/>
    </source>
</evidence>
<evidence type="ECO:0000313" key="3">
    <source>
        <dbReference type="Proteomes" id="UP001216907"/>
    </source>
</evidence>
<comment type="caution">
    <text evidence="2">The sequence shown here is derived from an EMBL/GenBank/DDBJ whole genome shotgun (WGS) entry which is preliminary data.</text>
</comment>
<dbReference type="Proteomes" id="UP001216907">
    <property type="component" value="Unassembled WGS sequence"/>
</dbReference>
<dbReference type="EMBL" id="JARRAG010000002">
    <property type="protein sequence ID" value="MDG3004218.1"/>
    <property type="molecule type" value="Genomic_DNA"/>
</dbReference>
<feature type="region of interest" description="Disordered" evidence="1">
    <location>
        <begin position="32"/>
        <end position="72"/>
    </location>
</feature>
<keyword evidence="3" id="KW-1185">Reference proteome</keyword>
<feature type="compositionally biased region" description="Pro residues" evidence="1">
    <location>
        <begin position="63"/>
        <end position="72"/>
    </location>
</feature>
<name>A0ABT6F9F5_9BACT</name>
<gene>
    <name evidence="2" type="ORF">PZE19_10560</name>
</gene>
<organism evidence="2 3">
    <name type="scientific">Paludisphaera mucosa</name>
    <dbReference type="NCBI Taxonomy" id="3030827"/>
    <lineage>
        <taxon>Bacteria</taxon>
        <taxon>Pseudomonadati</taxon>
        <taxon>Planctomycetota</taxon>
        <taxon>Planctomycetia</taxon>
        <taxon>Isosphaerales</taxon>
        <taxon>Isosphaeraceae</taxon>
        <taxon>Paludisphaera</taxon>
    </lineage>
</organism>
<sequence length="72" mass="7074">MKLRHMAAASVACAFILSLVGCDSGGVDAISAGSVNNSPGATAGGGTVPKTLPKHKRRGPVEAPGPKPPPDV</sequence>
<proteinExistence type="predicted"/>
<dbReference type="PROSITE" id="PS51257">
    <property type="entry name" value="PROKAR_LIPOPROTEIN"/>
    <property type="match status" value="1"/>
</dbReference>
<reference evidence="2 3" key="1">
    <citation type="submission" date="2023-03" db="EMBL/GenBank/DDBJ databases">
        <title>Paludisphaera mucosa sp. nov. a novel planctomycete from northern fen.</title>
        <authorList>
            <person name="Ivanova A."/>
        </authorList>
    </citation>
    <scope>NUCLEOTIDE SEQUENCE [LARGE SCALE GENOMIC DNA]</scope>
    <source>
        <strain evidence="2 3">Pla2</strain>
    </source>
</reference>
<accession>A0ABT6F9F5</accession>
<evidence type="ECO:0008006" key="4">
    <source>
        <dbReference type="Google" id="ProtNLM"/>
    </source>
</evidence>
<dbReference type="RefSeq" id="WP_277860579.1">
    <property type="nucleotide sequence ID" value="NZ_JARRAG010000002.1"/>
</dbReference>
<protein>
    <recommendedName>
        <fullName evidence="4">Lipoprotein</fullName>
    </recommendedName>
</protein>
<evidence type="ECO:0000256" key="1">
    <source>
        <dbReference type="SAM" id="MobiDB-lite"/>
    </source>
</evidence>